<protein>
    <recommendedName>
        <fullName evidence="1">Mor transcription activator domain-containing protein</fullName>
    </recommendedName>
</protein>
<dbReference type="PANTHER" id="PTHR37812">
    <property type="entry name" value="MU-LIKE PROPHAGE FLUMU PROTEIN C"/>
    <property type="match status" value="1"/>
</dbReference>
<evidence type="ECO:0000259" key="1">
    <source>
        <dbReference type="Pfam" id="PF08765"/>
    </source>
</evidence>
<sequence length="145" mass="16013">MSDQGDLWGTPTGLAALALIERGTVDVPEDRWAPMLASMVAVLESTYRRLGLGDAQAAKLATAGVLAQAEYAGGRMLYLPRGDRLRKALRDAEIYHRARRGNIRQLADEYGLTDIHIYRICREQKELHLSRVQGRFNFGEGATGG</sequence>
<proteinExistence type="predicted"/>
<dbReference type="Gene3D" id="1.10.10.60">
    <property type="entry name" value="Homeodomain-like"/>
    <property type="match status" value="1"/>
</dbReference>
<dbReference type="InterPro" id="IPR014875">
    <property type="entry name" value="Mor_transcription_activator"/>
</dbReference>
<organism evidence="2 3">
    <name type="scientific">Xanthomonas nasturtii</name>
    <dbReference type="NCBI Taxonomy" id="1843581"/>
    <lineage>
        <taxon>Bacteria</taxon>
        <taxon>Pseudomonadati</taxon>
        <taxon>Pseudomonadota</taxon>
        <taxon>Gammaproteobacteria</taxon>
        <taxon>Lysobacterales</taxon>
        <taxon>Lysobacteraceae</taxon>
        <taxon>Xanthomonas</taxon>
    </lineage>
</organism>
<reference evidence="2" key="1">
    <citation type="submission" date="2022-04" db="EMBL/GenBank/DDBJ databases">
        <title>Genomic comparison of 19 strains of Xanthomonas nasturtii, a newly emerging watercress pathogen.</title>
        <authorList>
            <person name="Harrison J."/>
            <person name="Greer S."/>
            <person name="Hussain R."/>
            <person name="Lascelles D."/>
            <person name="Roberts M."/>
            <person name="Carter B."/>
            <person name="Bryning A."/>
            <person name="Carroll S."/>
            <person name="Aspin A."/>
            <person name="Cruz L."/>
            <person name="Cruz J."/>
            <person name="Grant M."/>
            <person name="Vicente J."/>
            <person name="Studholme D.J."/>
        </authorList>
    </citation>
    <scope>NUCLEOTIDE SEQUENCE</scope>
    <source>
        <strain evidence="2">10016B</strain>
    </source>
</reference>
<dbReference type="Pfam" id="PF08765">
    <property type="entry name" value="Mor"/>
    <property type="match status" value="1"/>
</dbReference>
<dbReference type="EMBL" id="JAMBED010000005">
    <property type="protein sequence ID" value="MCL1550481.1"/>
    <property type="molecule type" value="Genomic_DNA"/>
</dbReference>
<dbReference type="SUPFAM" id="SSF46689">
    <property type="entry name" value="Homeodomain-like"/>
    <property type="match status" value="1"/>
</dbReference>
<dbReference type="InterPro" id="IPR052411">
    <property type="entry name" value="c-mor_Regulatory_Protein"/>
</dbReference>
<evidence type="ECO:0000313" key="3">
    <source>
        <dbReference type="Proteomes" id="UP001167357"/>
    </source>
</evidence>
<keyword evidence="3" id="KW-1185">Reference proteome</keyword>
<name>A0ABT0LMG0_9XANT</name>
<dbReference type="RefSeq" id="WP_249047445.1">
    <property type="nucleotide sequence ID" value="NZ_JAMBEC010000006.1"/>
</dbReference>
<accession>A0ABT0LMG0</accession>
<gene>
    <name evidence="2" type="ORF">M3O51_03885</name>
</gene>
<dbReference type="PANTHER" id="PTHR37812:SF1">
    <property type="entry name" value="MU-LIKE PROPHAGE FLUMU PROTEIN C"/>
    <property type="match status" value="1"/>
</dbReference>
<feature type="domain" description="Mor transcription activator" evidence="1">
    <location>
        <begin position="31"/>
        <end position="135"/>
    </location>
</feature>
<evidence type="ECO:0000313" key="2">
    <source>
        <dbReference type="EMBL" id="MCL1550481.1"/>
    </source>
</evidence>
<dbReference type="Proteomes" id="UP001167357">
    <property type="component" value="Unassembled WGS sequence"/>
</dbReference>
<dbReference type="InterPro" id="IPR009057">
    <property type="entry name" value="Homeodomain-like_sf"/>
</dbReference>
<comment type="caution">
    <text evidence="2">The sequence shown here is derived from an EMBL/GenBank/DDBJ whole genome shotgun (WGS) entry which is preliminary data.</text>
</comment>